<evidence type="ECO:0000256" key="4">
    <source>
        <dbReference type="ARBA" id="ARBA00022692"/>
    </source>
</evidence>
<sequence>MSTNEVVQKAPSLYHSSSDEKKVPKLAIQTVASVDEISVERYEKELNVTGEDLLKAQEDAKNLDLEQTREIMIKVMKIHQKDPNFPIEVVERIQEFLGNSDVFENPEKHAHLIQEMKTEAALITGNSPYAEVRAVVDNTDDPSMPSSTIRAWGIGLFFVVALSFINQLFSIRQPSISVGSNVAQLLSYPIGRAAATWLPDIGFTLFGVRHSLNPGKFSRKEHMLITIMANVGSSTPYTDNIIWTQVLPLYFNQSYARGFAYQILISLGTNFSGYGIAGICRRFLVFPSYCVWPASLVTIALNSTFHTEKNEPVVSPFFKKIFTMSRLKFFAWTFAAMFVWFWFPDYIFTALSAFSWITWIAPNNVNLTTITGFNTGLGLNPFPTFDWNVLLFDAQDPFMVPFFSTLNKFLGMFIFMFVILGLYYTNTYNTSYLPINTNRVWDRFGERYNVSRAIDARGIFDPTKYEAYSPAYLGAANLVIYLAFFGIYAAAISYAYLYHGHEIKMGFKNLYKSIRRQKSYNQEEYVDIHNKLMSKYPEVSEWWYFATLVTAIAVACAGIAGWETYTSVGVVFYGIFLCLIFVVPIGIITAMTGVEVTLNVLAEFIGGSFVAGNALAMNYFKCFGYVTCANAIAFTNDLKLAHYVKIPPRHTFCAQLAATFVSTFVCIGVLNFQINQIKDVCTPDQVNKFTCPGINTFFTAAVLWGTLGPHKMFGKNGQYSALLVGFPIGLAVPIIIYYAQKKFPKQNWLRQIHPVVMFYGALTWAPYNLSYVWPAVPLGWFSMVYMKRKYLDFWSKYNYILSASWSTAIAICGVVIFFALQWSEVELDWWGNNVVILRKDSSYFGTVGKSQCRHQISDHHNNALGLCLSAPSHEAHDRRFSLPQRPTALPPPLSVLTEWISVGSPSVVLGHLQSVKASIRGK</sequence>
<accession>A0A1E1KCZ1</accession>
<name>A0A1E1KCZ1_9HELO</name>
<evidence type="ECO:0000256" key="7">
    <source>
        <dbReference type="ARBA" id="ARBA00022989"/>
    </source>
</evidence>
<feature type="transmembrane region" description="Helical" evidence="9">
    <location>
        <begin position="329"/>
        <end position="357"/>
    </location>
</feature>
<feature type="transmembrane region" description="Helical" evidence="9">
    <location>
        <begin position="686"/>
        <end position="707"/>
    </location>
</feature>
<reference evidence="11" key="1">
    <citation type="submission" date="2016-03" db="EMBL/GenBank/DDBJ databases">
        <authorList>
            <person name="Ploux O."/>
        </authorList>
    </citation>
    <scope>NUCLEOTIDE SEQUENCE [LARGE SCALE GENOMIC DNA]</scope>
    <source>
        <strain evidence="11">UK7</strain>
    </source>
</reference>
<dbReference type="Pfam" id="PF03169">
    <property type="entry name" value="OPT"/>
    <property type="match status" value="1"/>
</dbReference>
<dbReference type="NCBIfam" id="TIGR00728">
    <property type="entry name" value="OPT_sfam"/>
    <property type="match status" value="1"/>
</dbReference>
<keyword evidence="4 9" id="KW-0812">Transmembrane</keyword>
<feature type="transmembrane region" description="Helical" evidence="9">
    <location>
        <begin position="764"/>
        <end position="785"/>
    </location>
</feature>
<feature type="transmembrane region" description="Helical" evidence="9">
    <location>
        <begin position="149"/>
        <end position="169"/>
    </location>
</feature>
<dbReference type="EMBL" id="FJUW01000011">
    <property type="protein sequence ID" value="CZS95933.1"/>
    <property type="molecule type" value="Genomic_DNA"/>
</dbReference>
<keyword evidence="11" id="KW-1185">Reference proteome</keyword>
<proteinExistence type="inferred from homology"/>
<evidence type="ECO:0000256" key="5">
    <source>
        <dbReference type="ARBA" id="ARBA00022856"/>
    </source>
</evidence>
<dbReference type="AlphaFoldDB" id="A0A1E1KCZ1"/>
<dbReference type="GO" id="GO:0016020">
    <property type="term" value="C:membrane"/>
    <property type="evidence" value="ECO:0007669"/>
    <property type="project" value="UniProtKB-SubCell"/>
</dbReference>
<dbReference type="Proteomes" id="UP000178129">
    <property type="component" value="Unassembled WGS sequence"/>
</dbReference>
<comment type="caution">
    <text evidence="10">The sequence shown here is derived from an EMBL/GenBank/DDBJ whole genome shotgun (WGS) entry which is preliminary data.</text>
</comment>
<evidence type="ECO:0000256" key="8">
    <source>
        <dbReference type="ARBA" id="ARBA00023136"/>
    </source>
</evidence>
<dbReference type="InParanoid" id="A0A1E1KCZ1"/>
<evidence type="ECO:0000256" key="6">
    <source>
        <dbReference type="ARBA" id="ARBA00022927"/>
    </source>
</evidence>
<evidence type="ECO:0000256" key="3">
    <source>
        <dbReference type="ARBA" id="ARBA00022448"/>
    </source>
</evidence>
<gene>
    <name evidence="10" type="ORF">RCO7_08842</name>
</gene>
<feature type="transmembrane region" description="Helical" evidence="9">
    <location>
        <begin position="652"/>
        <end position="674"/>
    </location>
</feature>
<keyword evidence="8 9" id="KW-0472">Membrane</keyword>
<keyword evidence="7 9" id="KW-1133">Transmembrane helix</keyword>
<organism evidence="10 11">
    <name type="scientific">Rhynchosporium graminicola</name>
    <dbReference type="NCBI Taxonomy" id="2792576"/>
    <lineage>
        <taxon>Eukaryota</taxon>
        <taxon>Fungi</taxon>
        <taxon>Dikarya</taxon>
        <taxon>Ascomycota</taxon>
        <taxon>Pezizomycotina</taxon>
        <taxon>Leotiomycetes</taxon>
        <taxon>Helotiales</taxon>
        <taxon>Ploettnerulaceae</taxon>
        <taxon>Rhynchosporium</taxon>
    </lineage>
</organism>
<feature type="transmembrane region" description="Helical" evidence="9">
    <location>
        <begin position="478"/>
        <end position="497"/>
    </location>
</feature>
<feature type="transmembrane region" description="Helical" evidence="9">
    <location>
        <begin position="406"/>
        <end position="424"/>
    </location>
</feature>
<evidence type="ECO:0000313" key="10">
    <source>
        <dbReference type="EMBL" id="CZS95933.1"/>
    </source>
</evidence>
<feature type="transmembrane region" description="Helical" evidence="9">
    <location>
        <begin position="719"/>
        <end position="739"/>
    </location>
</feature>
<dbReference type="GO" id="GO:0015031">
    <property type="term" value="P:protein transport"/>
    <property type="evidence" value="ECO:0007669"/>
    <property type="project" value="UniProtKB-KW"/>
</dbReference>
<feature type="transmembrane region" description="Helical" evidence="9">
    <location>
        <begin position="569"/>
        <end position="590"/>
    </location>
</feature>
<dbReference type="FunCoup" id="A0A1E1KCZ1">
    <property type="interactions" value="26"/>
</dbReference>
<protein>
    <submittedName>
        <fullName evidence="10">Related to sexual differentiation process protein isp4</fullName>
    </submittedName>
</protein>
<evidence type="ECO:0000256" key="2">
    <source>
        <dbReference type="ARBA" id="ARBA00008807"/>
    </source>
</evidence>
<dbReference type="InterPro" id="IPR004813">
    <property type="entry name" value="OPT"/>
</dbReference>
<evidence type="ECO:0000256" key="1">
    <source>
        <dbReference type="ARBA" id="ARBA00004141"/>
    </source>
</evidence>
<comment type="similarity">
    <text evidence="2">Belongs to the oligopeptide OPT transporter family.</text>
</comment>
<keyword evidence="6" id="KW-0653">Protein transport</keyword>
<feature type="transmembrane region" description="Helical" evidence="9">
    <location>
        <begin position="542"/>
        <end position="562"/>
    </location>
</feature>
<evidence type="ECO:0000313" key="11">
    <source>
        <dbReference type="Proteomes" id="UP000178129"/>
    </source>
</evidence>
<feature type="transmembrane region" description="Helical" evidence="9">
    <location>
        <begin position="797"/>
        <end position="820"/>
    </location>
</feature>
<dbReference type="InterPro" id="IPR004648">
    <property type="entry name" value="Oligpept_transpt"/>
</dbReference>
<evidence type="ECO:0000256" key="9">
    <source>
        <dbReference type="SAM" id="Phobius"/>
    </source>
</evidence>
<dbReference type="PANTHER" id="PTHR22601">
    <property type="entry name" value="ISP4 LIKE PROTEIN"/>
    <property type="match status" value="1"/>
</dbReference>
<comment type="subcellular location">
    <subcellularLocation>
        <location evidence="1">Membrane</location>
        <topology evidence="1">Multi-pass membrane protein</topology>
    </subcellularLocation>
</comment>
<dbReference type="NCBIfam" id="TIGR00727">
    <property type="entry name" value="ISP4_OPT"/>
    <property type="match status" value="1"/>
</dbReference>
<dbReference type="GO" id="GO:0035673">
    <property type="term" value="F:oligopeptide transmembrane transporter activity"/>
    <property type="evidence" value="ECO:0007669"/>
    <property type="project" value="InterPro"/>
</dbReference>
<keyword evidence="5" id="KW-0571">Peptide transport</keyword>
<keyword evidence="3" id="KW-0813">Transport</keyword>